<reference evidence="2 3" key="1">
    <citation type="submission" date="2009-03" db="EMBL/GenBank/DDBJ databases">
        <authorList>
            <person name="Warren W."/>
            <person name="Ye L."/>
            <person name="Minx P."/>
            <person name="Worley K."/>
            <person name="Gibbs R."/>
            <person name="Wilson R.K."/>
        </authorList>
    </citation>
    <scope>NUCLEOTIDE SEQUENCE [LARGE SCALE GENOMIC DNA]</scope>
</reference>
<reference evidence="2" key="3">
    <citation type="submission" date="2025-09" db="UniProtKB">
        <authorList>
            <consortium name="Ensembl"/>
        </authorList>
    </citation>
    <scope>IDENTIFICATION</scope>
</reference>
<dbReference type="PANTHER" id="PTHR12138">
    <property type="entry name" value="PRIMATE-EXPANDED PROTEIN FAMILY"/>
    <property type="match status" value="1"/>
</dbReference>
<dbReference type="Ensembl" id="ENSCJAT00000125085.1">
    <property type="protein sequence ID" value="ENSCJAP00000085429.1"/>
    <property type="gene ID" value="ENSCJAG00000084484.1"/>
</dbReference>
<name>A0A8I3WBM2_CALJA</name>
<dbReference type="Proteomes" id="UP000008225">
    <property type="component" value="Chromosome 7"/>
</dbReference>
<organism evidence="2 3">
    <name type="scientific">Callithrix jacchus</name>
    <name type="common">White-tufted-ear marmoset</name>
    <name type="synonym">Simia Jacchus</name>
    <dbReference type="NCBI Taxonomy" id="9483"/>
    <lineage>
        <taxon>Eukaryota</taxon>
        <taxon>Metazoa</taxon>
        <taxon>Chordata</taxon>
        <taxon>Craniata</taxon>
        <taxon>Vertebrata</taxon>
        <taxon>Euteleostomi</taxon>
        <taxon>Mammalia</taxon>
        <taxon>Eutheria</taxon>
        <taxon>Euarchontoglires</taxon>
        <taxon>Primates</taxon>
        <taxon>Haplorrhini</taxon>
        <taxon>Platyrrhini</taxon>
        <taxon>Cebidae</taxon>
        <taxon>Callitrichinae</taxon>
        <taxon>Callithrix</taxon>
        <taxon>Callithrix</taxon>
    </lineage>
</organism>
<accession>A0A8I3WBM2</accession>
<sequence length="136" mass="15758">MKNQITQKKNRYFEISGWRKERHLTVFIGLVLLFFIIIIFFEMESHSVSRLEFSGVISAHCNLRLMGPSNSLASASRVAGTTGVHHRAQLIFVFFSRDEVSQCLLGWSRSFDLMIHPPRPPKVLRWVDRLRSGVRD</sequence>
<keyword evidence="1" id="KW-0812">Transmembrane</keyword>
<keyword evidence="3" id="KW-1185">Reference proteome</keyword>
<reference evidence="2" key="2">
    <citation type="submission" date="2025-08" db="UniProtKB">
        <authorList>
            <consortium name="Ensembl"/>
        </authorList>
    </citation>
    <scope>IDENTIFICATION</scope>
</reference>
<protein>
    <submittedName>
        <fullName evidence="2">Uncharacterized protein</fullName>
    </submittedName>
</protein>
<proteinExistence type="predicted"/>
<evidence type="ECO:0000256" key="1">
    <source>
        <dbReference type="SAM" id="Phobius"/>
    </source>
</evidence>
<evidence type="ECO:0000313" key="2">
    <source>
        <dbReference type="Ensembl" id="ENSCJAP00000085429.1"/>
    </source>
</evidence>
<feature type="transmembrane region" description="Helical" evidence="1">
    <location>
        <begin position="21"/>
        <end position="41"/>
    </location>
</feature>
<dbReference type="PANTHER" id="PTHR12138:SF135">
    <property type="entry name" value="SAM DOMAIN-CONTAINING PROTEIN"/>
    <property type="match status" value="1"/>
</dbReference>
<dbReference type="GeneTree" id="ENSGT01150000286943"/>
<keyword evidence="1" id="KW-0472">Membrane</keyword>
<evidence type="ECO:0000313" key="3">
    <source>
        <dbReference type="Proteomes" id="UP000008225"/>
    </source>
</evidence>
<dbReference type="AlphaFoldDB" id="A0A8I3WBM2"/>
<keyword evidence="1" id="KW-1133">Transmembrane helix</keyword>